<evidence type="ECO:0000256" key="4">
    <source>
        <dbReference type="HAMAP-Rule" id="MF_01678"/>
    </source>
</evidence>
<protein>
    <recommendedName>
        <fullName evidence="4">Putative methylthioribose-1-phosphate isomerase</fullName>
        <shortName evidence="4">M1Pi</shortName>
        <shortName evidence="4">MTR-1-P isomerase</shortName>
        <ecNumber evidence="4">5.3.1.23</ecNumber>
    </recommendedName>
    <alternativeName>
        <fullName evidence="4">MTNA-like protein</fullName>
        <shortName evidence="4">aMTNA</shortName>
    </alternativeName>
    <alternativeName>
        <fullName evidence="4">S-methyl-5-thioribose-1-phosphate isomerase</fullName>
    </alternativeName>
</protein>
<comment type="function">
    <text evidence="4">Catalyzes the interconversion of methylthioribose-1-phosphate (MTR-1-P) into methylthioribulose-1-phosphate (MTRu-1-P).</text>
</comment>
<feature type="binding site" evidence="4">
    <location>
        <position position="89"/>
    </location>
    <ligand>
        <name>substrate</name>
    </ligand>
</feature>
<dbReference type="RefSeq" id="WP_176965814.1">
    <property type="nucleotide sequence ID" value="NZ_CP058215.1"/>
</dbReference>
<dbReference type="HAMAP" id="MF_01678">
    <property type="entry name" value="Salvage_MtnA"/>
    <property type="match status" value="1"/>
</dbReference>
<name>A0A7D5E8Z1_9EURY</name>
<dbReference type="InterPro" id="IPR027363">
    <property type="entry name" value="M1Pi_N"/>
</dbReference>
<dbReference type="AlphaFoldDB" id="A0A7D5E8Z1"/>
<dbReference type="GO" id="GO:0019509">
    <property type="term" value="P:L-methionine salvage from methylthioadenosine"/>
    <property type="evidence" value="ECO:0007669"/>
    <property type="project" value="UniProtKB-UniRule"/>
</dbReference>
<dbReference type="EMBL" id="CP058215">
    <property type="protein sequence ID" value="QLC50759.1"/>
    <property type="molecule type" value="Genomic_DNA"/>
</dbReference>
<dbReference type="NCBIfam" id="NF004326">
    <property type="entry name" value="PRK05720.1"/>
    <property type="match status" value="1"/>
</dbReference>
<evidence type="ECO:0000313" key="5">
    <source>
        <dbReference type="EMBL" id="QLC50759.1"/>
    </source>
</evidence>
<dbReference type="GeneID" id="55822252"/>
<feature type="binding site" evidence="4">
    <location>
        <position position="194"/>
    </location>
    <ligand>
        <name>substrate</name>
    </ligand>
</feature>
<feature type="binding site" evidence="4">
    <location>
        <begin position="244"/>
        <end position="245"/>
    </location>
    <ligand>
        <name>substrate</name>
    </ligand>
</feature>
<dbReference type="OrthoDB" id="45195at2157"/>
<dbReference type="InterPro" id="IPR042529">
    <property type="entry name" value="IF_2B-like_C"/>
</dbReference>
<evidence type="ECO:0000256" key="1">
    <source>
        <dbReference type="ARBA" id="ARBA00022605"/>
    </source>
</evidence>
<comment type="similarity">
    <text evidence="4">Belongs to the EIF-2B alpha/beta/delta subunits family. MtnA subfamily.</text>
</comment>
<gene>
    <name evidence="5" type="ORF">HWN40_11215</name>
</gene>
<keyword evidence="2 4" id="KW-0486">Methionine biosynthesis</keyword>
<keyword evidence="1 4" id="KW-0028">Amino-acid biosynthesis</keyword>
<feature type="site" description="Transition state stabilizer" evidence="4">
    <location>
        <position position="155"/>
    </location>
</feature>
<keyword evidence="3 4" id="KW-0413">Isomerase</keyword>
<dbReference type="InterPro" id="IPR000649">
    <property type="entry name" value="IF-2B-related"/>
</dbReference>
<dbReference type="GO" id="GO:0046523">
    <property type="term" value="F:S-methyl-5-thioribose-1-phosphate isomerase activity"/>
    <property type="evidence" value="ECO:0007669"/>
    <property type="project" value="UniProtKB-UniRule"/>
</dbReference>
<dbReference type="InterPro" id="IPR005251">
    <property type="entry name" value="IF-M1Pi"/>
</dbReference>
<dbReference type="NCBIfam" id="TIGR00524">
    <property type="entry name" value="eIF-2B_rel"/>
    <property type="match status" value="1"/>
</dbReference>
<reference evidence="5 6" key="1">
    <citation type="submission" date="2020-06" db="EMBL/GenBank/DDBJ databases">
        <title>Methanolobus halotolerans sp. nov., isolated from a saline lake Tus in Siberia.</title>
        <authorList>
            <person name="Shen Y."/>
            <person name="Chen S.-C."/>
            <person name="Lai M.-C."/>
            <person name="Huang H.-H."/>
            <person name="Chiu H.-H."/>
            <person name="Tang S.-L."/>
            <person name="Rogozin D.Y."/>
            <person name="Degermendzhy A.G."/>
        </authorList>
    </citation>
    <scope>NUCLEOTIDE SEQUENCE [LARGE SCALE GENOMIC DNA]</scope>
    <source>
        <strain evidence="5 6">DSM 21339</strain>
    </source>
</reference>
<accession>A0A7D5E8Z1</accession>
<dbReference type="PANTHER" id="PTHR43475">
    <property type="entry name" value="METHYLTHIORIBOSE-1-PHOSPHATE ISOMERASE"/>
    <property type="match status" value="1"/>
</dbReference>
<dbReference type="Gene3D" id="3.40.50.10470">
    <property type="entry name" value="Translation initiation factor eif-2b, domain 2"/>
    <property type="match status" value="1"/>
</dbReference>
<evidence type="ECO:0000256" key="3">
    <source>
        <dbReference type="ARBA" id="ARBA00023235"/>
    </source>
</evidence>
<comment type="catalytic activity">
    <reaction evidence="4">
        <text>5-(methylsulfanyl)-alpha-D-ribose 1-phosphate = 5-(methylsulfanyl)-D-ribulose 1-phosphate</text>
        <dbReference type="Rhea" id="RHEA:19989"/>
        <dbReference type="ChEBI" id="CHEBI:58533"/>
        <dbReference type="ChEBI" id="CHEBI:58548"/>
        <dbReference type="EC" id="5.3.1.23"/>
    </reaction>
</comment>
<dbReference type="InterPro" id="IPR037171">
    <property type="entry name" value="NagB/RpiA_transferase-like"/>
</dbReference>
<feature type="binding site" evidence="4">
    <location>
        <begin position="46"/>
        <end position="48"/>
    </location>
    <ligand>
        <name>substrate</name>
    </ligand>
</feature>
<evidence type="ECO:0000256" key="2">
    <source>
        <dbReference type="ARBA" id="ARBA00023167"/>
    </source>
</evidence>
<dbReference type="KEGG" id="mzi:HWN40_11215"/>
<dbReference type="FunFam" id="3.40.50.10470:FF:000006">
    <property type="entry name" value="Methylthioribose-1-phosphate isomerase"/>
    <property type="match status" value="1"/>
</dbReference>
<dbReference type="FunFam" id="1.20.120.420:FF:000012">
    <property type="entry name" value="Putative methylthioribose-1-phosphate isomerase"/>
    <property type="match status" value="1"/>
</dbReference>
<organism evidence="5 6">
    <name type="scientific">Methanolobus zinderi</name>
    <dbReference type="NCBI Taxonomy" id="536044"/>
    <lineage>
        <taxon>Archaea</taxon>
        <taxon>Methanobacteriati</taxon>
        <taxon>Methanobacteriota</taxon>
        <taxon>Stenosarchaea group</taxon>
        <taxon>Methanomicrobia</taxon>
        <taxon>Methanosarcinales</taxon>
        <taxon>Methanosarcinaceae</taxon>
        <taxon>Methanolobus</taxon>
    </lineage>
</organism>
<dbReference type="Gene3D" id="1.20.120.420">
    <property type="entry name" value="translation initiation factor eif-2b, domain 1"/>
    <property type="match status" value="1"/>
</dbReference>
<feature type="active site" description="Proton donor" evidence="4">
    <location>
        <position position="235"/>
    </location>
</feature>
<keyword evidence="6" id="KW-1185">Reference proteome</keyword>
<dbReference type="NCBIfam" id="NF004700">
    <property type="entry name" value="PRK06036.1"/>
    <property type="match status" value="1"/>
</dbReference>
<dbReference type="Proteomes" id="UP000509594">
    <property type="component" value="Chromosome"/>
</dbReference>
<evidence type="ECO:0000313" key="6">
    <source>
        <dbReference type="Proteomes" id="UP000509594"/>
    </source>
</evidence>
<sequence>MRTIDWNDESNSIVMIDQTLLPVEYRVIECKTLASLCEAIRSLRVRGAPALGAAGAFGIALAAELSSADDMDGLTRDLKVAAKTIKATRPTAVNLAWGVDRTINAISDAYDVDGIKDIVLAEAKNIADEDVETNKKLGKHGAKLLEDGDTVMTHCNAGRLACVDWGTALGVIRSAVEAGKDINVIACETRPLNQGGRITTWELMQDNIDVRLISDSMSGHVMSKGMVDKVIVGADRITGDAVFNKIGTYTHSVLAKEHEIPFYVAAPISTFDPDNWEDTVTIEQRDADELRFFKDVQIAPADVKVYNPAFDATPMENVTAVITEKGVFHPPFLLDEVIV</sequence>
<dbReference type="EC" id="5.3.1.23" evidence="4"/>
<proteinExistence type="inferred from homology"/>
<dbReference type="Pfam" id="PF01008">
    <property type="entry name" value="IF-2B"/>
    <property type="match status" value="1"/>
</dbReference>
<dbReference type="PANTHER" id="PTHR43475:SF1">
    <property type="entry name" value="METHYLTHIORIBOSE-1-PHOSPHATE ISOMERASE"/>
    <property type="match status" value="1"/>
</dbReference>
<dbReference type="SUPFAM" id="SSF100950">
    <property type="entry name" value="NagB/RpiA/CoA transferase-like"/>
    <property type="match status" value="1"/>
</dbReference>
<dbReference type="InterPro" id="IPR011559">
    <property type="entry name" value="Initiation_fac_2B_a/b/d"/>
</dbReference>
<dbReference type="NCBIfam" id="TIGR00512">
    <property type="entry name" value="salvage_mtnA"/>
    <property type="match status" value="1"/>
</dbReference>